<evidence type="ECO:0000313" key="2">
    <source>
        <dbReference type="Proteomes" id="UP000034956"/>
    </source>
</evidence>
<evidence type="ECO:0000313" key="1">
    <source>
        <dbReference type="EMBL" id="KKU90917.1"/>
    </source>
</evidence>
<proteinExistence type="predicted"/>
<gene>
    <name evidence="1" type="ORF">UY23_C0005G0013</name>
</gene>
<dbReference type="AlphaFoldDB" id="A0A0G1U9W7"/>
<accession>A0A0G1U9W7</accession>
<comment type="caution">
    <text evidence="1">The sequence shown here is derived from an EMBL/GenBank/DDBJ whole genome shotgun (WGS) entry which is preliminary data.</text>
</comment>
<reference evidence="1 2" key="1">
    <citation type="journal article" date="2015" name="Nature">
        <title>rRNA introns, odd ribosomes, and small enigmatic genomes across a large radiation of phyla.</title>
        <authorList>
            <person name="Brown C.T."/>
            <person name="Hug L.A."/>
            <person name="Thomas B.C."/>
            <person name="Sharon I."/>
            <person name="Castelle C.J."/>
            <person name="Singh A."/>
            <person name="Wilkins M.J."/>
            <person name="Williams K.H."/>
            <person name="Banfield J.F."/>
        </authorList>
    </citation>
    <scope>NUCLEOTIDE SEQUENCE [LARGE SCALE GENOMIC DNA]</scope>
</reference>
<organism evidence="1 2">
    <name type="scientific">Candidatus Jorgensenbacteria bacterium GW2011_GWA1_48_11</name>
    <dbReference type="NCBI Taxonomy" id="1618660"/>
    <lineage>
        <taxon>Bacteria</taxon>
        <taxon>Candidatus Joergenseniibacteriota</taxon>
    </lineage>
</organism>
<dbReference type="Proteomes" id="UP000034956">
    <property type="component" value="Unassembled WGS sequence"/>
</dbReference>
<protein>
    <submittedName>
        <fullName evidence="1">Uncharacterized protein</fullName>
    </submittedName>
</protein>
<sequence>MEKVRDIGIIAHISRRSDIHRISPETPGFWRSLRSLFSYTGKTSYFFPDPLFGINMLFSNLI</sequence>
<dbReference type="EMBL" id="LCPF01000005">
    <property type="protein sequence ID" value="KKU90917.1"/>
    <property type="molecule type" value="Genomic_DNA"/>
</dbReference>
<name>A0A0G1U9W7_9BACT</name>